<feature type="transmembrane region" description="Helical" evidence="10">
    <location>
        <begin position="231"/>
        <end position="248"/>
    </location>
</feature>
<keyword evidence="9 10" id="KW-0472">Membrane</keyword>
<dbReference type="PANTHER" id="PTHR30413">
    <property type="entry name" value="INNER MEMBRANE TRANSPORT PERMEASE"/>
    <property type="match status" value="1"/>
</dbReference>
<reference evidence="12 13" key="1">
    <citation type="submission" date="2018-12" db="EMBL/GenBank/DDBJ databases">
        <title>bacterium Hansschlegelia zhihuaiae S113.</title>
        <authorList>
            <person name="He J."/>
        </authorList>
    </citation>
    <scope>NUCLEOTIDE SEQUENCE [LARGE SCALE GENOMIC DNA]</scope>
    <source>
        <strain evidence="12 13">S 113</strain>
    </source>
</reference>
<dbReference type="PRINTS" id="PR00164">
    <property type="entry name" value="ABC2TRNSPORT"/>
</dbReference>
<evidence type="ECO:0000256" key="1">
    <source>
        <dbReference type="ARBA" id="ARBA00004651"/>
    </source>
</evidence>
<accession>A0A4Q0M9J4</accession>
<sequence length="268" mass="30251">MNLQASAMLQARVVVALLLQRVRSEYTGSRAGYLWAFIEPMAWIFVLKFTLSMNGSRPPPLGDSYEVFLVTGISMARSWRMCGNQLANIVIKRKRLSLPSTFHSDLILALWILEMLTGLVVMSVLLVIMGIVGFEAMPADILTCLVAYGFLSFYTLAFGLTLGLIITLAPGLRHFQQIFMLVMFMTCGFSFLMDRMPIALRSIFSWNPVFHCIEFFREGFYAGYECRNLDLVYVVAVTIVMLVIGMAGERALRHKREVKSEGEAEELI</sequence>
<feature type="transmembrane region" description="Helical" evidence="10">
    <location>
        <begin position="106"/>
        <end position="133"/>
    </location>
</feature>
<dbReference type="InterPro" id="IPR000412">
    <property type="entry name" value="ABC_2_transport"/>
</dbReference>
<keyword evidence="13" id="KW-1185">Reference proteome</keyword>
<comment type="subcellular location">
    <subcellularLocation>
        <location evidence="1">Cell membrane</location>
        <topology evidence="1">Multi-pass membrane protein</topology>
    </subcellularLocation>
</comment>
<dbReference type="OrthoDB" id="8479094at2"/>
<comment type="caution">
    <text evidence="12">The sequence shown here is derived from an EMBL/GenBank/DDBJ whole genome shotgun (WGS) entry which is preliminary data.</text>
</comment>
<evidence type="ECO:0000256" key="2">
    <source>
        <dbReference type="ARBA" id="ARBA00007783"/>
    </source>
</evidence>
<protein>
    <recommendedName>
        <fullName evidence="11">ABC-2 type transporter transmembrane domain-containing protein</fullName>
    </recommendedName>
</protein>
<evidence type="ECO:0000313" key="12">
    <source>
        <dbReference type="EMBL" id="RXF69871.1"/>
    </source>
</evidence>
<evidence type="ECO:0000256" key="9">
    <source>
        <dbReference type="ARBA" id="ARBA00023136"/>
    </source>
</evidence>
<proteinExistence type="inferred from homology"/>
<gene>
    <name evidence="12" type="ORF">EK403_17985</name>
</gene>
<dbReference type="Pfam" id="PF01061">
    <property type="entry name" value="ABC2_membrane"/>
    <property type="match status" value="1"/>
</dbReference>
<dbReference type="Proteomes" id="UP000289708">
    <property type="component" value="Unassembled WGS sequence"/>
</dbReference>
<evidence type="ECO:0000259" key="11">
    <source>
        <dbReference type="Pfam" id="PF01061"/>
    </source>
</evidence>
<feature type="domain" description="ABC-2 type transporter transmembrane" evidence="11">
    <location>
        <begin position="16"/>
        <end position="221"/>
    </location>
</feature>
<dbReference type="AlphaFoldDB" id="A0A4Q0M9J4"/>
<evidence type="ECO:0000256" key="5">
    <source>
        <dbReference type="ARBA" id="ARBA00022597"/>
    </source>
</evidence>
<dbReference type="GO" id="GO:0043190">
    <property type="term" value="C:ATP-binding cassette (ABC) transporter complex"/>
    <property type="evidence" value="ECO:0007669"/>
    <property type="project" value="InterPro"/>
</dbReference>
<feature type="transmembrane region" description="Helical" evidence="10">
    <location>
        <begin position="34"/>
        <end position="51"/>
    </location>
</feature>
<feature type="transmembrane region" description="Helical" evidence="10">
    <location>
        <begin position="178"/>
        <end position="198"/>
    </location>
</feature>
<dbReference type="GO" id="GO:0140359">
    <property type="term" value="F:ABC-type transporter activity"/>
    <property type="evidence" value="ECO:0007669"/>
    <property type="project" value="InterPro"/>
</dbReference>
<comment type="similarity">
    <text evidence="2">Belongs to the ABC-2 integral membrane protein family.</text>
</comment>
<dbReference type="GO" id="GO:0015774">
    <property type="term" value="P:polysaccharide transport"/>
    <property type="evidence" value="ECO:0007669"/>
    <property type="project" value="UniProtKB-KW"/>
</dbReference>
<evidence type="ECO:0000313" key="13">
    <source>
        <dbReference type="Proteomes" id="UP000289708"/>
    </source>
</evidence>
<evidence type="ECO:0000256" key="7">
    <source>
        <dbReference type="ARBA" id="ARBA00022989"/>
    </source>
</evidence>
<keyword evidence="8" id="KW-0625">Polysaccharide transport</keyword>
<evidence type="ECO:0000256" key="4">
    <source>
        <dbReference type="ARBA" id="ARBA00022475"/>
    </source>
</evidence>
<keyword evidence="4" id="KW-1003">Cell membrane</keyword>
<keyword evidence="6 10" id="KW-0812">Transmembrane</keyword>
<dbReference type="GO" id="GO:0015920">
    <property type="term" value="P:lipopolysaccharide transport"/>
    <property type="evidence" value="ECO:0007669"/>
    <property type="project" value="TreeGrafter"/>
</dbReference>
<feature type="transmembrane region" description="Helical" evidence="10">
    <location>
        <begin position="145"/>
        <end position="166"/>
    </location>
</feature>
<evidence type="ECO:0000256" key="10">
    <source>
        <dbReference type="SAM" id="Phobius"/>
    </source>
</evidence>
<dbReference type="PANTHER" id="PTHR30413:SF10">
    <property type="entry name" value="CAPSULE POLYSACCHARIDE EXPORT INNER-MEMBRANE PROTEIN CTRC"/>
    <property type="match status" value="1"/>
</dbReference>
<keyword evidence="5" id="KW-0762">Sugar transport</keyword>
<evidence type="ECO:0000256" key="6">
    <source>
        <dbReference type="ARBA" id="ARBA00022692"/>
    </source>
</evidence>
<dbReference type="EMBL" id="RYFI01000020">
    <property type="protein sequence ID" value="RXF69871.1"/>
    <property type="molecule type" value="Genomic_DNA"/>
</dbReference>
<evidence type="ECO:0000256" key="3">
    <source>
        <dbReference type="ARBA" id="ARBA00022448"/>
    </source>
</evidence>
<dbReference type="InterPro" id="IPR013525">
    <property type="entry name" value="ABC2_TM"/>
</dbReference>
<name>A0A4Q0M9J4_9HYPH</name>
<keyword evidence="7 10" id="KW-1133">Transmembrane helix</keyword>
<evidence type="ECO:0000256" key="8">
    <source>
        <dbReference type="ARBA" id="ARBA00023047"/>
    </source>
</evidence>
<organism evidence="12 13">
    <name type="scientific">Hansschlegelia zhihuaiae</name>
    <dbReference type="NCBI Taxonomy" id="405005"/>
    <lineage>
        <taxon>Bacteria</taxon>
        <taxon>Pseudomonadati</taxon>
        <taxon>Pseudomonadota</taxon>
        <taxon>Alphaproteobacteria</taxon>
        <taxon>Hyphomicrobiales</taxon>
        <taxon>Methylopilaceae</taxon>
        <taxon>Hansschlegelia</taxon>
    </lineage>
</organism>
<keyword evidence="3" id="KW-0813">Transport</keyword>
<dbReference type="RefSeq" id="WP_128778846.1">
    <property type="nucleotide sequence ID" value="NZ_RYFI01000020.1"/>
</dbReference>